<dbReference type="GO" id="GO:0006508">
    <property type="term" value="P:proteolysis"/>
    <property type="evidence" value="ECO:0007669"/>
    <property type="project" value="UniProtKB-KW"/>
</dbReference>
<feature type="compositionally biased region" description="Low complexity" evidence="9">
    <location>
        <begin position="36"/>
        <end position="66"/>
    </location>
</feature>
<dbReference type="EMBL" id="JPVU01000023">
    <property type="protein sequence ID" value="KFN93596.1"/>
    <property type="molecule type" value="Genomic_DNA"/>
</dbReference>
<evidence type="ECO:0000256" key="4">
    <source>
        <dbReference type="ARBA" id="ARBA00022801"/>
    </source>
</evidence>
<keyword evidence="5" id="KW-0862">Zinc</keyword>
<keyword evidence="11" id="KW-0121">Carboxypeptidase</keyword>
<dbReference type="Gene3D" id="2.30.30.40">
    <property type="entry name" value="SH3 Domains"/>
    <property type="match status" value="1"/>
</dbReference>
<keyword evidence="7" id="KW-0482">Metalloprotease</keyword>
<protein>
    <submittedName>
        <fullName evidence="11">D-alanyl-D-alanine carboxypeptidase</fullName>
        <ecNumber evidence="11">3.4.-.-</ecNumber>
    </submittedName>
</protein>
<dbReference type="InterPro" id="IPR003646">
    <property type="entry name" value="SH3-like_bac-type"/>
</dbReference>
<proteinExistence type="predicted"/>
<dbReference type="OrthoDB" id="9801430at2"/>
<evidence type="ECO:0000256" key="2">
    <source>
        <dbReference type="ARBA" id="ARBA00022670"/>
    </source>
</evidence>
<dbReference type="Gene3D" id="3.30.1380.10">
    <property type="match status" value="1"/>
</dbReference>
<comment type="caution">
    <text evidence="11">The sequence shown here is derived from an EMBL/GenBank/DDBJ whole genome shotgun (WGS) entry which is preliminary data.</text>
</comment>
<dbReference type="InterPro" id="IPR000755">
    <property type="entry name" value="A_A_dipeptidase"/>
</dbReference>
<organism evidence="11 12">
    <name type="scientific">Tetragenococcus muriaticus PMC-11-5</name>
    <dbReference type="NCBI Taxonomy" id="1302649"/>
    <lineage>
        <taxon>Bacteria</taxon>
        <taxon>Bacillati</taxon>
        <taxon>Bacillota</taxon>
        <taxon>Bacilli</taxon>
        <taxon>Lactobacillales</taxon>
        <taxon>Enterococcaceae</taxon>
        <taxon>Tetragenococcus</taxon>
    </lineage>
</organism>
<keyword evidence="4 11" id="KW-0378">Hydrolase</keyword>
<evidence type="ECO:0000313" key="12">
    <source>
        <dbReference type="Proteomes" id="UP000029380"/>
    </source>
</evidence>
<name>A0A091C6W2_9ENTE</name>
<dbReference type="GO" id="GO:0004180">
    <property type="term" value="F:carboxypeptidase activity"/>
    <property type="evidence" value="ECO:0007669"/>
    <property type="project" value="UniProtKB-KW"/>
</dbReference>
<feature type="compositionally biased region" description="Acidic residues" evidence="9">
    <location>
        <begin position="67"/>
        <end position="78"/>
    </location>
</feature>
<feature type="domain" description="SH3b" evidence="10">
    <location>
        <begin position="99"/>
        <end position="145"/>
    </location>
</feature>
<dbReference type="InterPro" id="IPR009045">
    <property type="entry name" value="Zn_M74/Hedgehog-like"/>
</dbReference>
<dbReference type="GO" id="GO:0046872">
    <property type="term" value="F:metal ion binding"/>
    <property type="evidence" value="ECO:0007669"/>
    <property type="project" value="UniProtKB-KW"/>
</dbReference>
<keyword evidence="3" id="KW-0479">Metal-binding</keyword>
<sequence>MKRNKKVTLGIVLALLVVAGISLVIFTQLRTPSTNEAANSTMSSQSSTQESSLPSSSSASSESSQESTEDSEPPEENPYEGTFELPIENASGYASIDLPIKEQADEDAETQETLSPGEAFQILQEDGDWWEVDYEGNQGWVEHRYAFINLPDVIPSAAYDNTNTYSSHYRSSGIDIPEVTNTSLYDSKTYNERLGEEEFIVPVLYTTAKKIYEAQSQALEYDETLLIYETFRPHSAQEKVYEQLSELADENDTVKAGADTPPWELFWFIDEGVSNHQEGFAIDVSLAQIEEQDTEFYGDYSVDVVKDYTEYQMPTPMHELSSDSTVFTSPVTAIDPGAWREAQLRPEMNQPALVLQEYFVNAGMTPLASEWWHFNDLEARDQVEDHESDGDFTLQETRNSEP</sequence>
<dbReference type="PANTHER" id="PTHR43126:SF1">
    <property type="entry name" value="D-ALANYL-D-ALANINE DIPEPTIDASE"/>
    <property type="match status" value="1"/>
</dbReference>
<dbReference type="PATRIC" id="fig|1302649.3.peg.194"/>
<keyword evidence="2" id="KW-0645">Protease</keyword>
<comment type="catalytic activity">
    <reaction evidence="1">
        <text>D-alanyl-D-alanine + H2O = 2 D-alanine</text>
        <dbReference type="Rhea" id="RHEA:20661"/>
        <dbReference type="ChEBI" id="CHEBI:15377"/>
        <dbReference type="ChEBI" id="CHEBI:57416"/>
        <dbReference type="ChEBI" id="CHEBI:57822"/>
        <dbReference type="EC" id="3.4.13.22"/>
    </reaction>
</comment>
<dbReference type="SUPFAM" id="SSF55166">
    <property type="entry name" value="Hedgehog/DD-peptidase"/>
    <property type="match status" value="1"/>
</dbReference>
<dbReference type="Proteomes" id="UP000029380">
    <property type="component" value="Unassembled WGS sequence"/>
</dbReference>
<evidence type="ECO:0000256" key="3">
    <source>
        <dbReference type="ARBA" id="ARBA00022723"/>
    </source>
</evidence>
<dbReference type="AlphaFoldDB" id="A0A091C6W2"/>
<dbReference type="PANTHER" id="PTHR43126">
    <property type="entry name" value="D-ALANYL-D-ALANINE DIPEPTIDASE"/>
    <property type="match status" value="1"/>
</dbReference>
<dbReference type="GO" id="GO:0008237">
    <property type="term" value="F:metallopeptidase activity"/>
    <property type="evidence" value="ECO:0007669"/>
    <property type="project" value="UniProtKB-KW"/>
</dbReference>
<dbReference type="Pfam" id="PF08239">
    <property type="entry name" value="SH3_3"/>
    <property type="match status" value="1"/>
</dbReference>
<evidence type="ECO:0000256" key="8">
    <source>
        <dbReference type="ARBA" id="ARBA00023316"/>
    </source>
</evidence>
<evidence type="ECO:0000256" key="1">
    <source>
        <dbReference type="ARBA" id="ARBA00001362"/>
    </source>
</evidence>
<dbReference type="GO" id="GO:0160237">
    <property type="term" value="F:D-Ala-D-Ala dipeptidase activity"/>
    <property type="evidence" value="ECO:0007669"/>
    <property type="project" value="UniProtKB-EC"/>
</dbReference>
<feature type="region of interest" description="Disordered" evidence="9">
    <location>
        <begin position="36"/>
        <end position="82"/>
    </location>
</feature>
<evidence type="ECO:0000256" key="9">
    <source>
        <dbReference type="SAM" id="MobiDB-lite"/>
    </source>
</evidence>
<evidence type="ECO:0000256" key="6">
    <source>
        <dbReference type="ARBA" id="ARBA00022997"/>
    </source>
</evidence>
<dbReference type="GO" id="GO:0071555">
    <property type="term" value="P:cell wall organization"/>
    <property type="evidence" value="ECO:0007669"/>
    <property type="project" value="UniProtKB-KW"/>
</dbReference>
<gene>
    <name evidence="11" type="ORF">TMUPMC115_0194</name>
</gene>
<evidence type="ECO:0000256" key="5">
    <source>
        <dbReference type="ARBA" id="ARBA00022833"/>
    </source>
</evidence>
<dbReference type="RefSeq" id="WP_038025346.1">
    <property type="nucleotide sequence ID" value="NZ_JPVU01000023.1"/>
</dbReference>
<dbReference type="EC" id="3.4.-.-" evidence="11"/>
<keyword evidence="8" id="KW-0961">Cell wall biogenesis/degradation</keyword>
<evidence type="ECO:0000259" key="10">
    <source>
        <dbReference type="Pfam" id="PF08239"/>
    </source>
</evidence>
<accession>A0A091C6W2</accession>
<evidence type="ECO:0000313" key="11">
    <source>
        <dbReference type="EMBL" id="KFN93596.1"/>
    </source>
</evidence>
<evidence type="ECO:0000256" key="7">
    <source>
        <dbReference type="ARBA" id="ARBA00023049"/>
    </source>
</evidence>
<keyword evidence="6" id="KW-0224">Dipeptidase</keyword>
<reference evidence="11 12" key="1">
    <citation type="submission" date="2014-08" db="EMBL/GenBank/DDBJ databases">
        <title>Genome sequence of Tetragenococcus muriaticus.</title>
        <authorList>
            <person name="Chuea-nongthon C."/>
            <person name="Rodtong S."/>
            <person name="Yongsawatdigul J."/>
            <person name="Steele J.L."/>
            <person name="Liu X.-y."/>
            <person name="Speers J."/>
            <person name="Glasner J.D."/>
            <person name="Neeno-Eckwall E.C."/>
        </authorList>
    </citation>
    <scope>NUCLEOTIDE SEQUENCE [LARGE SCALE GENOMIC DNA]</scope>
    <source>
        <strain evidence="11 12">PMC-11-5</strain>
    </source>
</reference>